<dbReference type="EC" id="2.3.1.178" evidence="3"/>
<dbReference type="EMBL" id="LNQE01001520">
    <property type="protein sequence ID" value="KUG15932.1"/>
    <property type="molecule type" value="Genomic_DNA"/>
</dbReference>
<comment type="caution">
    <text evidence="10">The sequence shown here is derived from an EMBL/GenBank/DDBJ whole genome shotgun (WGS) entry which is preliminary data.</text>
</comment>
<dbReference type="Gene3D" id="3.40.630.30">
    <property type="match status" value="1"/>
</dbReference>
<comment type="pathway">
    <text evidence="1">Amine and polyamine biosynthesis; ectoine biosynthesis; L-ectoine from L-aspartate 4-semialdehyde: step 2/3.</text>
</comment>
<evidence type="ECO:0000256" key="2">
    <source>
        <dbReference type="ARBA" id="ARBA00010712"/>
    </source>
</evidence>
<evidence type="ECO:0000256" key="8">
    <source>
        <dbReference type="SAM" id="MobiDB-lite"/>
    </source>
</evidence>
<protein>
    <recommendedName>
        <fullName evidence="4">L-2,4-diaminobutyric acid acetyltransferase</fullName>
        <ecNumber evidence="3">2.3.1.178</ecNumber>
    </recommendedName>
</protein>
<feature type="domain" description="N-acetyltransferase" evidence="9">
    <location>
        <begin position="29"/>
        <end position="189"/>
    </location>
</feature>
<dbReference type="InterPro" id="IPR016181">
    <property type="entry name" value="Acyl_CoA_acyltransferase"/>
</dbReference>
<evidence type="ECO:0000256" key="5">
    <source>
        <dbReference type="ARBA" id="ARBA00022679"/>
    </source>
</evidence>
<comment type="catalytic activity">
    <reaction evidence="7">
        <text>L-2,4-diaminobutanoate + acetyl-CoA = (2S)-4-acetamido-2-aminobutanoate + CoA + H(+)</text>
        <dbReference type="Rhea" id="RHEA:16901"/>
        <dbReference type="ChEBI" id="CHEBI:15378"/>
        <dbReference type="ChEBI" id="CHEBI:57287"/>
        <dbReference type="ChEBI" id="CHEBI:57288"/>
        <dbReference type="ChEBI" id="CHEBI:58761"/>
        <dbReference type="ChEBI" id="CHEBI:58929"/>
        <dbReference type="EC" id="2.3.1.178"/>
    </reaction>
</comment>
<dbReference type="NCBIfam" id="TIGR02406">
    <property type="entry name" value="ectoine_EctA"/>
    <property type="match status" value="1"/>
</dbReference>
<evidence type="ECO:0000256" key="4">
    <source>
        <dbReference type="ARBA" id="ARBA00017935"/>
    </source>
</evidence>
<sequence length="189" mass="21570">MKQLSKRLQEARSMKSDQGSSDSEDVGRLKFRKPRLNDGARISELIRSCKPLDINSTYCYLLLCRDFADTCVVAEEGGEIVAFLSGYRPPDRWDVFFIWQIAVDVDSRNRGIAKRMLFDVLNRPSTRDCRYIETTISPSNEASKRLFRGLAQELDAHCDVSDCFSESDFGDFDHEAECLFNIGPFKMNG</sequence>
<proteinExistence type="inferred from homology"/>
<feature type="region of interest" description="Disordered" evidence="8">
    <location>
        <begin position="1"/>
        <end position="26"/>
    </location>
</feature>
<dbReference type="PROSITE" id="PS51186">
    <property type="entry name" value="GNAT"/>
    <property type="match status" value="1"/>
</dbReference>
<dbReference type="SUPFAM" id="SSF55729">
    <property type="entry name" value="Acyl-CoA N-acyltransferases (Nat)"/>
    <property type="match status" value="1"/>
</dbReference>
<evidence type="ECO:0000256" key="3">
    <source>
        <dbReference type="ARBA" id="ARBA00012355"/>
    </source>
</evidence>
<gene>
    <name evidence="10" type="ORF">ASZ90_014440</name>
</gene>
<organism evidence="10">
    <name type="scientific">hydrocarbon metagenome</name>
    <dbReference type="NCBI Taxonomy" id="938273"/>
    <lineage>
        <taxon>unclassified sequences</taxon>
        <taxon>metagenomes</taxon>
        <taxon>ecological metagenomes</taxon>
    </lineage>
</organism>
<dbReference type="UniPathway" id="UPA00067">
    <property type="reaction ID" value="UER00122"/>
</dbReference>
<keyword evidence="6" id="KW-0012">Acyltransferase</keyword>
<keyword evidence="5 10" id="KW-0808">Transferase</keyword>
<comment type="similarity">
    <text evidence="2">Belongs to the acetyltransferase family. EctA subfamily.</text>
</comment>
<evidence type="ECO:0000256" key="1">
    <source>
        <dbReference type="ARBA" id="ARBA00004978"/>
    </source>
</evidence>
<reference evidence="10" key="1">
    <citation type="journal article" date="2015" name="Proc. Natl. Acad. Sci. U.S.A.">
        <title>Networks of energetic and metabolic interactions define dynamics in microbial communities.</title>
        <authorList>
            <person name="Embree M."/>
            <person name="Liu J.K."/>
            <person name="Al-Bassam M.M."/>
            <person name="Zengler K."/>
        </authorList>
    </citation>
    <scope>NUCLEOTIDE SEQUENCE</scope>
</reference>
<evidence type="ECO:0000313" key="10">
    <source>
        <dbReference type="EMBL" id="KUG15932.1"/>
    </source>
</evidence>
<dbReference type="CDD" id="cd04301">
    <property type="entry name" value="NAT_SF"/>
    <property type="match status" value="1"/>
</dbReference>
<accession>A0A0W8F4Z4</accession>
<dbReference type="InterPro" id="IPR000182">
    <property type="entry name" value="GNAT_dom"/>
</dbReference>
<dbReference type="GO" id="GO:0019491">
    <property type="term" value="P:ectoine biosynthetic process"/>
    <property type="evidence" value="ECO:0007669"/>
    <property type="project" value="UniProtKB-UniPathway"/>
</dbReference>
<evidence type="ECO:0000256" key="7">
    <source>
        <dbReference type="ARBA" id="ARBA00048924"/>
    </source>
</evidence>
<dbReference type="Pfam" id="PF00583">
    <property type="entry name" value="Acetyltransf_1"/>
    <property type="match status" value="1"/>
</dbReference>
<name>A0A0W8F4Z4_9ZZZZ</name>
<evidence type="ECO:0000259" key="9">
    <source>
        <dbReference type="PROSITE" id="PS51186"/>
    </source>
</evidence>
<dbReference type="InterPro" id="IPR012772">
    <property type="entry name" value="Ectoine_EctA"/>
</dbReference>
<evidence type="ECO:0000256" key="6">
    <source>
        <dbReference type="ARBA" id="ARBA00023315"/>
    </source>
</evidence>
<dbReference type="GO" id="GO:0033816">
    <property type="term" value="F:diaminobutyrate acetyltransferase activity"/>
    <property type="evidence" value="ECO:0007669"/>
    <property type="project" value="UniProtKB-EC"/>
</dbReference>
<dbReference type="AlphaFoldDB" id="A0A0W8F4Z4"/>